<feature type="chain" id="PRO_5026799611" evidence="12">
    <location>
        <begin position="16"/>
        <end position="494"/>
    </location>
</feature>
<dbReference type="InterPro" id="IPR002401">
    <property type="entry name" value="Cyt_P450_E_grp-I"/>
</dbReference>
<keyword evidence="6 11" id="KW-0560">Oxidoreductase</keyword>
<dbReference type="GeneID" id="111005380"/>
<protein>
    <submittedName>
        <fullName evidence="14">Cytochrome P450 CYP736A12-like</fullName>
    </submittedName>
</protein>
<gene>
    <name evidence="14" type="primary">LOC111005380</name>
</gene>
<keyword evidence="7 10" id="KW-0408">Iron</keyword>
<evidence type="ECO:0000256" key="11">
    <source>
        <dbReference type="RuleBase" id="RU000461"/>
    </source>
</evidence>
<feature type="signal peptide" evidence="12">
    <location>
        <begin position="1"/>
        <end position="15"/>
    </location>
</feature>
<evidence type="ECO:0000256" key="10">
    <source>
        <dbReference type="PIRSR" id="PIRSR602401-1"/>
    </source>
</evidence>
<comment type="cofactor">
    <cofactor evidence="1 10">
        <name>heme</name>
        <dbReference type="ChEBI" id="CHEBI:30413"/>
    </cofactor>
</comment>
<keyword evidence="9" id="KW-0472">Membrane</keyword>
<dbReference type="GO" id="GO:0016705">
    <property type="term" value="F:oxidoreductase activity, acting on paired donors, with incorporation or reduction of molecular oxygen"/>
    <property type="evidence" value="ECO:0007669"/>
    <property type="project" value="InterPro"/>
</dbReference>
<evidence type="ECO:0000256" key="5">
    <source>
        <dbReference type="ARBA" id="ARBA00022723"/>
    </source>
</evidence>
<proteinExistence type="inferred from homology"/>
<dbReference type="PROSITE" id="PS00086">
    <property type="entry name" value="CYTOCHROME_P450"/>
    <property type="match status" value="1"/>
</dbReference>
<accession>A0A6J1BU49</accession>
<keyword evidence="5 10" id="KW-0479">Metal-binding</keyword>
<dbReference type="Gene3D" id="1.10.630.10">
    <property type="entry name" value="Cytochrome P450"/>
    <property type="match status" value="1"/>
</dbReference>
<evidence type="ECO:0000256" key="3">
    <source>
        <dbReference type="ARBA" id="ARBA00010617"/>
    </source>
</evidence>
<evidence type="ECO:0000313" key="14">
    <source>
        <dbReference type="RefSeq" id="XP_022132547.1"/>
    </source>
</evidence>
<keyword evidence="4 10" id="KW-0349">Heme</keyword>
<dbReference type="PRINTS" id="PR00463">
    <property type="entry name" value="EP450I"/>
</dbReference>
<dbReference type="PANTHER" id="PTHR47943">
    <property type="entry name" value="CYTOCHROME P450 93A3-LIKE"/>
    <property type="match status" value="1"/>
</dbReference>
<dbReference type="InterPro" id="IPR017972">
    <property type="entry name" value="Cyt_P450_CS"/>
</dbReference>
<sequence length="494" mass="56350">MAWIWAISPLLLALALLFKPWLFKPKNLPPGPKGFSIFGSLHLLGKLPHRDLQKLSQKYGPIMHMKLGLVPTIIVSSPSAAELFLKTHDLVFASRPLSEASKQMNYCQKNLVFAPYGSYWRNMRKMCTLELLSSRKINSFKSMRKRELALLIDHLREAADNGVAVNLSSKVTSLTTDMTCLMVFGMKYEDKDFDERGFKAVVQEGSQLAATPNLGDFFPFIAGLDLQRLNKQMKSVHKALDDFLERIVNDHLESKDEEKTKDFVDVMLDVMSFQETEYQIDRPAIKAIMLDMLTAAMDTSATVIGWAMSELIKHSDVMKKMQDELEKVVGLDRMVEESDLESLDYLKMVVKEVFRLYPPAPLLLPHESLEDCIVSDFYIPKRSRIIINVWAIGRDQSIWMEPEKFFPERFFDSQVDVEGRDFQLLPFGSGRRGCPGMQLGLILVQLVLAQLVHCFDWKLPNGMLPSELDMTEEFGLTCPRAQDLMVIPTSRLCH</sequence>
<dbReference type="CDD" id="cd11072">
    <property type="entry name" value="CYP71-like"/>
    <property type="match status" value="1"/>
</dbReference>
<keyword evidence="12" id="KW-0732">Signal</keyword>
<dbReference type="GO" id="GO:0005506">
    <property type="term" value="F:iron ion binding"/>
    <property type="evidence" value="ECO:0007669"/>
    <property type="project" value="InterPro"/>
</dbReference>
<dbReference type="PANTHER" id="PTHR47943:SF2">
    <property type="entry name" value="CYTOCHROME P450"/>
    <property type="match status" value="1"/>
</dbReference>
<evidence type="ECO:0000313" key="13">
    <source>
        <dbReference type="Proteomes" id="UP000504603"/>
    </source>
</evidence>
<evidence type="ECO:0000256" key="7">
    <source>
        <dbReference type="ARBA" id="ARBA00023004"/>
    </source>
</evidence>
<evidence type="ECO:0000256" key="1">
    <source>
        <dbReference type="ARBA" id="ARBA00001971"/>
    </source>
</evidence>
<evidence type="ECO:0000256" key="8">
    <source>
        <dbReference type="ARBA" id="ARBA00023033"/>
    </source>
</evidence>
<dbReference type="Pfam" id="PF00067">
    <property type="entry name" value="p450"/>
    <property type="match status" value="1"/>
</dbReference>
<dbReference type="InterPro" id="IPR036396">
    <property type="entry name" value="Cyt_P450_sf"/>
</dbReference>
<dbReference type="PRINTS" id="PR00385">
    <property type="entry name" value="P450"/>
</dbReference>
<dbReference type="GO" id="GO:0016020">
    <property type="term" value="C:membrane"/>
    <property type="evidence" value="ECO:0007669"/>
    <property type="project" value="UniProtKB-SubCell"/>
</dbReference>
<evidence type="ECO:0000256" key="2">
    <source>
        <dbReference type="ARBA" id="ARBA00004370"/>
    </source>
</evidence>
<dbReference type="OrthoDB" id="2789670at2759"/>
<comment type="subcellular location">
    <subcellularLocation>
        <location evidence="2">Membrane</location>
    </subcellularLocation>
</comment>
<dbReference type="RefSeq" id="XP_022132547.1">
    <property type="nucleotide sequence ID" value="XM_022276855.1"/>
</dbReference>
<dbReference type="FunFam" id="1.10.630.10:FF:000011">
    <property type="entry name" value="Cytochrome P450 83B1"/>
    <property type="match status" value="1"/>
</dbReference>
<dbReference type="InterPro" id="IPR001128">
    <property type="entry name" value="Cyt_P450"/>
</dbReference>
<name>A0A6J1BU49_MOMCH</name>
<evidence type="ECO:0000256" key="6">
    <source>
        <dbReference type="ARBA" id="ARBA00023002"/>
    </source>
</evidence>
<evidence type="ECO:0000256" key="4">
    <source>
        <dbReference type="ARBA" id="ARBA00022617"/>
    </source>
</evidence>
<dbReference type="SUPFAM" id="SSF48264">
    <property type="entry name" value="Cytochrome P450"/>
    <property type="match status" value="1"/>
</dbReference>
<dbReference type="GO" id="GO:0020037">
    <property type="term" value="F:heme binding"/>
    <property type="evidence" value="ECO:0007669"/>
    <property type="project" value="InterPro"/>
</dbReference>
<evidence type="ECO:0000256" key="9">
    <source>
        <dbReference type="ARBA" id="ARBA00023136"/>
    </source>
</evidence>
<keyword evidence="13" id="KW-1185">Reference proteome</keyword>
<dbReference type="Proteomes" id="UP000504603">
    <property type="component" value="Unplaced"/>
</dbReference>
<comment type="similarity">
    <text evidence="3 11">Belongs to the cytochrome P450 family.</text>
</comment>
<dbReference type="KEGG" id="mcha:111005380"/>
<dbReference type="AlphaFoldDB" id="A0A6J1BU49"/>
<evidence type="ECO:0000256" key="12">
    <source>
        <dbReference type="SAM" id="SignalP"/>
    </source>
</evidence>
<organism evidence="13 14">
    <name type="scientific">Momordica charantia</name>
    <name type="common">Bitter gourd</name>
    <name type="synonym">Balsam pear</name>
    <dbReference type="NCBI Taxonomy" id="3673"/>
    <lineage>
        <taxon>Eukaryota</taxon>
        <taxon>Viridiplantae</taxon>
        <taxon>Streptophyta</taxon>
        <taxon>Embryophyta</taxon>
        <taxon>Tracheophyta</taxon>
        <taxon>Spermatophyta</taxon>
        <taxon>Magnoliopsida</taxon>
        <taxon>eudicotyledons</taxon>
        <taxon>Gunneridae</taxon>
        <taxon>Pentapetalae</taxon>
        <taxon>rosids</taxon>
        <taxon>fabids</taxon>
        <taxon>Cucurbitales</taxon>
        <taxon>Cucurbitaceae</taxon>
        <taxon>Momordiceae</taxon>
        <taxon>Momordica</taxon>
    </lineage>
</organism>
<dbReference type="GO" id="GO:0004497">
    <property type="term" value="F:monooxygenase activity"/>
    <property type="evidence" value="ECO:0007669"/>
    <property type="project" value="UniProtKB-KW"/>
</dbReference>
<reference evidence="14" key="1">
    <citation type="submission" date="2025-08" db="UniProtKB">
        <authorList>
            <consortium name="RefSeq"/>
        </authorList>
    </citation>
    <scope>IDENTIFICATION</scope>
    <source>
        <strain evidence="14">OHB3-1</strain>
    </source>
</reference>
<feature type="binding site" description="axial binding residue" evidence="10">
    <location>
        <position position="434"/>
    </location>
    <ligand>
        <name>heme</name>
        <dbReference type="ChEBI" id="CHEBI:30413"/>
    </ligand>
    <ligandPart>
        <name>Fe</name>
        <dbReference type="ChEBI" id="CHEBI:18248"/>
    </ligandPart>
</feature>
<keyword evidence="8 11" id="KW-0503">Monooxygenase</keyword>